<dbReference type="RefSeq" id="XP_010250536.1">
    <property type="nucleotide sequence ID" value="XM_010252234.2"/>
</dbReference>
<sequence length="395" mass="44349">MDKRNSNACFNSRSSAKLTLFLPCFFCVIQCREVMTEHILTESPTPPQFPTYRNGVRRIMLGIVLGTLTGLICAIISACIVRLVIKYLNRTPILKGPVVFSSKIDPKTLQSALSKENQLLGSSPNGKYYRTVLYNGLAVALKRLEPLETGSPETQNKSVKRGIQQELETLATIRHRNLMTLRAYVREHSRFSLVYDYMTNGSLEDAMNRVRENQLQLGWEIRHHIAVGVIKGLSYLHFSCNPRILHYNLKPTNIMLDADFEPRLADCGLAKLLPNLDRAASSYTAPECFQSCRYTDKSDVFSFGMILTILLTGRDPMDPFFGEAASGGSLVRWLRHLQQAGETREALDKSILGEEGEEDEMLMAVRIAVACLSDLPADRPSSDELVPMLTQLHSF</sequence>
<dbReference type="GeneID" id="104592760"/>
<keyword evidence="1" id="KW-1133">Transmembrane helix</keyword>
<dbReference type="CDD" id="cd14066">
    <property type="entry name" value="STKc_IRAK"/>
    <property type="match status" value="1"/>
</dbReference>
<gene>
    <name evidence="4" type="primary">LOC104592760</name>
</gene>
<evidence type="ECO:0000256" key="1">
    <source>
        <dbReference type="SAM" id="Phobius"/>
    </source>
</evidence>
<dbReference type="InterPro" id="IPR000719">
    <property type="entry name" value="Prot_kinase_dom"/>
</dbReference>
<dbReference type="GO" id="GO:0004672">
    <property type="term" value="F:protein kinase activity"/>
    <property type="evidence" value="ECO:0000318"/>
    <property type="project" value="GO_Central"/>
</dbReference>
<dbReference type="eggNOG" id="KOG1187">
    <property type="taxonomic scope" value="Eukaryota"/>
</dbReference>
<dbReference type="PANTHER" id="PTHR48055:SF22">
    <property type="entry name" value="LEUCINE-RICH REPEAT RECEPTOR-LIKE SERINE_THREONINE_TYROSINE-PROTEIN KINASE SOBIR1"/>
    <property type="match status" value="1"/>
</dbReference>
<protein>
    <submittedName>
        <fullName evidence="4">Inactive leucine-rich repeat receptor-like protein kinase CORYNE</fullName>
    </submittedName>
</protein>
<dbReference type="Proteomes" id="UP000189703">
    <property type="component" value="Unplaced"/>
</dbReference>
<evidence type="ECO:0000313" key="3">
    <source>
        <dbReference type="Proteomes" id="UP000189703"/>
    </source>
</evidence>
<feature type="transmembrane region" description="Helical" evidence="1">
    <location>
        <begin position="60"/>
        <end position="85"/>
    </location>
</feature>
<reference evidence="4" key="1">
    <citation type="submission" date="2025-08" db="UniProtKB">
        <authorList>
            <consortium name="RefSeq"/>
        </authorList>
    </citation>
    <scope>IDENTIFICATION</scope>
</reference>
<dbReference type="Pfam" id="PF00069">
    <property type="entry name" value="Pkinase"/>
    <property type="match status" value="1"/>
</dbReference>
<dbReference type="OrthoDB" id="4062651at2759"/>
<dbReference type="InterPro" id="IPR051564">
    <property type="entry name" value="LRR_receptor-like_kinase"/>
</dbReference>
<keyword evidence="3" id="KW-1185">Reference proteome</keyword>
<organism evidence="3 4">
    <name type="scientific">Nelumbo nucifera</name>
    <name type="common">Sacred lotus</name>
    <dbReference type="NCBI Taxonomy" id="4432"/>
    <lineage>
        <taxon>Eukaryota</taxon>
        <taxon>Viridiplantae</taxon>
        <taxon>Streptophyta</taxon>
        <taxon>Embryophyta</taxon>
        <taxon>Tracheophyta</taxon>
        <taxon>Spermatophyta</taxon>
        <taxon>Magnoliopsida</taxon>
        <taxon>Proteales</taxon>
        <taxon>Nelumbonaceae</taxon>
        <taxon>Nelumbo</taxon>
    </lineage>
</organism>
<dbReference type="InParanoid" id="A0A1U7ZPE5"/>
<keyword evidence="1" id="KW-0472">Membrane</keyword>
<dbReference type="SUPFAM" id="SSF56112">
    <property type="entry name" value="Protein kinase-like (PK-like)"/>
    <property type="match status" value="1"/>
</dbReference>
<name>A0A1U7ZPE5_NELNU</name>
<dbReference type="OMA" id="MTKVRAQ"/>
<evidence type="ECO:0000313" key="4">
    <source>
        <dbReference type="RefSeq" id="XP_010250536.1"/>
    </source>
</evidence>
<dbReference type="GO" id="GO:0045088">
    <property type="term" value="P:regulation of innate immune response"/>
    <property type="evidence" value="ECO:0000318"/>
    <property type="project" value="GO_Central"/>
</dbReference>
<dbReference type="GO" id="GO:0005524">
    <property type="term" value="F:ATP binding"/>
    <property type="evidence" value="ECO:0007669"/>
    <property type="project" value="InterPro"/>
</dbReference>
<dbReference type="FunCoup" id="A0A1U7ZPE5">
    <property type="interactions" value="1622"/>
</dbReference>
<dbReference type="PANTHER" id="PTHR48055">
    <property type="entry name" value="LEUCINE-RICH REPEAT RECEPTOR PROTEIN KINASE EMS1"/>
    <property type="match status" value="1"/>
</dbReference>
<accession>A0A1U7ZPE5</accession>
<proteinExistence type="predicted"/>
<dbReference type="AlphaFoldDB" id="A0A1U7ZPE5"/>
<dbReference type="FunFam" id="3.30.200.20:FF:000669">
    <property type="entry name" value="Inactive leucine-rich repeat receptor-like protein kinase CORYNE"/>
    <property type="match status" value="1"/>
</dbReference>
<dbReference type="InterPro" id="IPR011009">
    <property type="entry name" value="Kinase-like_dom_sf"/>
</dbReference>
<dbReference type="Gene3D" id="1.10.510.10">
    <property type="entry name" value="Transferase(Phosphotransferase) domain 1"/>
    <property type="match status" value="1"/>
</dbReference>
<dbReference type="PROSITE" id="PS50011">
    <property type="entry name" value="PROTEIN_KINASE_DOM"/>
    <property type="match status" value="1"/>
</dbReference>
<feature type="domain" description="Protein kinase" evidence="2">
    <location>
        <begin position="114"/>
        <end position="395"/>
    </location>
</feature>
<dbReference type="Gene3D" id="3.30.200.20">
    <property type="entry name" value="Phosphorylase Kinase, domain 1"/>
    <property type="match status" value="1"/>
</dbReference>
<dbReference type="KEGG" id="nnu:104592760"/>
<evidence type="ECO:0000259" key="2">
    <source>
        <dbReference type="PROSITE" id="PS50011"/>
    </source>
</evidence>
<dbReference type="FunFam" id="1.10.510.10:FF:000583">
    <property type="entry name" value="Inactive leucine-rich repeat receptor-like protein kinase CORYNE"/>
    <property type="match status" value="1"/>
</dbReference>
<keyword evidence="1" id="KW-0812">Transmembrane</keyword>